<name>A0A8E2FB19_9PEZI</name>
<dbReference type="AlphaFoldDB" id="A0A8E2FB19"/>
<reference evidence="1 2" key="1">
    <citation type="journal article" date="2016" name="Nat. Commun.">
        <title>Ectomycorrhizal ecology is imprinted in the genome of the dominant symbiotic fungus Cenococcum geophilum.</title>
        <authorList>
            <consortium name="DOE Joint Genome Institute"/>
            <person name="Peter M."/>
            <person name="Kohler A."/>
            <person name="Ohm R.A."/>
            <person name="Kuo A."/>
            <person name="Krutzmann J."/>
            <person name="Morin E."/>
            <person name="Arend M."/>
            <person name="Barry K.W."/>
            <person name="Binder M."/>
            <person name="Choi C."/>
            <person name="Clum A."/>
            <person name="Copeland A."/>
            <person name="Grisel N."/>
            <person name="Haridas S."/>
            <person name="Kipfer T."/>
            <person name="LaButti K."/>
            <person name="Lindquist E."/>
            <person name="Lipzen A."/>
            <person name="Maire R."/>
            <person name="Meier B."/>
            <person name="Mihaltcheva S."/>
            <person name="Molinier V."/>
            <person name="Murat C."/>
            <person name="Poggeler S."/>
            <person name="Quandt C.A."/>
            <person name="Sperisen C."/>
            <person name="Tritt A."/>
            <person name="Tisserant E."/>
            <person name="Crous P.W."/>
            <person name="Henrissat B."/>
            <person name="Nehls U."/>
            <person name="Egli S."/>
            <person name="Spatafora J.W."/>
            <person name="Grigoriev I.V."/>
            <person name="Martin F.M."/>
        </authorList>
    </citation>
    <scope>NUCLEOTIDE SEQUENCE [LARGE SCALE GENOMIC DNA]</scope>
    <source>
        <strain evidence="1 2">CBS 207.34</strain>
    </source>
</reference>
<accession>A0A8E2FB19</accession>
<dbReference type="EMBL" id="KV748771">
    <property type="protein sequence ID" value="OCL13183.1"/>
    <property type="molecule type" value="Genomic_DNA"/>
</dbReference>
<dbReference type="Proteomes" id="UP000250140">
    <property type="component" value="Unassembled WGS sequence"/>
</dbReference>
<keyword evidence="2" id="KW-1185">Reference proteome</keyword>
<sequence length="100" mass="11398">MRELVSSAILTKDRRTPALRNTCERLRCFVQAAANYHSHHANLCELMQHLCELLQFICKPLQRFCKPLQTPARYASGISGSTTSSFDGLDFYMSCLRWAA</sequence>
<evidence type="ECO:0000313" key="2">
    <source>
        <dbReference type="Proteomes" id="UP000250140"/>
    </source>
</evidence>
<proteinExistence type="predicted"/>
<organism evidence="1 2">
    <name type="scientific">Glonium stellatum</name>
    <dbReference type="NCBI Taxonomy" id="574774"/>
    <lineage>
        <taxon>Eukaryota</taxon>
        <taxon>Fungi</taxon>
        <taxon>Dikarya</taxon>
        <taxon>Ascomycota</taxon>
        <taxon>Pezizomycotina</taxon>
        <taxon>Dothideomycetes</taxon>
        <taxon>Pleosporomycetidae</taxon>
        <taxon>Gloniales</taxon>
        <taxon>Gloniaceae</taxon>
        <taxon>Glonium</taxon>
    </lineage>
</organism>
<evidence type="ECO:0000313" key="1">
    <source>
        <dbReference type="EMBL" id="OCL13183.1"/>
    </source>
</evidence>
<protein>
    <submittedName>
        <fullName evidence="1">Uncharacterized protein</fullName>
    </submittedName>
</protein>
<gene>
    <name evidence="1" type="ORF">AOQ84DRAFT_122684</name>
</gene>